<evidence type="ECO:0000256" key="1">
    <source>
        <dbReference type="SAM" id="MobiDB-lite"/>
    </source>
</evidence>
<protein>
    <submittedName>
        <fullName evidence="4">Alpha/beta hydrolase</fullName>
    </submittedName>
</protein>
<organism evidence="4 5">
    <name type="scientific">Nocardiopsis sediminis</name>
    <dbReference type="NCBI Taxonomy" id="1778267"/>
    <lineage>
        <taxon>Bacteria</taxon>
        <taxon>Bacillati</taxon>
        <taxon>Actinomycetota</taxon>
        <taxon>Actinomycetes</taxon>
        <taxon>Streptosporangiales</taxon>
        <taxon>Nocardiopsidaceae</taxon>
        <taxon>Nocardiopsis</taxon>
    </lineage>
</organism>
<keyword evidence="5" id="KW-1185">Reference proteome</keyword>
<comment type="caution">
    <text evidence="4">The sequence shown here is derived from an EMBL/GenBank/DDBJ whole genome shotgun (WGS) entry which is preliminary data.</text>
</comment>
<feature type="domain" description="DUF1023" evidence="3">
    <location>
        <begin position="56"/>
        <end position="227"/>
    </location>
</feature>
<dbReference type="InterPro" id="IPR010427">
    <property type="entry name" value="DUF1023"/>
</dbReference>
<proteinExistence type="predicted"/>
<dbReference type="RefSeq" id="WP_378533953.1">
    <property type="nucleotide sequence ID" value="NZ_JBHSBH010000009.1"/>
</dbReference>
<evidence type="ECO:0000313" key="4">
    <source>
        <dbReference type="EMBL" id="MFC3997209.1"/>
    </source>
</evidence>
<gene>
    <name evidence="4" type="ORF">ACFOVU_14845</name>
</gene>
<dbReference type="GO" id="GO:0016787">
    <property type="term" value="F:hydrolase activity"/>
    <property type="evidence" value="ECO:0007669"/>
    <property type="project" value="UniProtKB-KW"/>
</dbReference>
<evidence type="ECO:0000313" key="5">
    <source>
        <dbReference type="Proteomes" id="UP001595847"/>
    </source>
</evidence>
<reference evidence="5" key="1">
    <citation type="journal article" date="2019" name="Int. J. Syst. Evol. Microbiol.">
        <title>The Global Catalogue of Microorganisms (GCM) 10K type strain sequencing project: providing services to taxonomists for standard genome sequencing and annotation.</title>
        <authorList>
            <consortium name="The Broad Institute Genomics Platform"/>
            <consortium name="The Broad Institute Genome Sequencing Center for Infectious Disease"/>
            <person name="Wu L."/>
            <person name="Ma J."/>
        </authorList>
    </citation>
    <scope>NUCLEOTIDE SEQUENCE [LARGE SCALE GENOMIC DNA]</scope>
    <source>
        <strain evidence="5">TBRC 1826</strain>
    </source>
</reference>
<keyword evidence="4" id="KW-0378">Hydrolase</keyword>
<dbReference type="Pfam" id="PF06259">
    <property type="entry name" value="Abhydrolase_8"/>
    <property type="match status" value="1"/>
</dbReference>
<dbReference type="SUPFAM" id="SSF53474">
    <property type="entry name" value="alpha/beta-Hydrolases"/>
    <property type="match status" value="1"/>
</dbReference>
<name>A0ABV8FM46_9ACTN</name>
<dbReference type="InterPro" id="IPR006311">
    <property type="entry name" value="TAT_signal"/>
</dbReference>
<keyword evidence="2" id="KW-0732">Signal</keyword>
<dbReference type="Proteomes" id="UP001595847">
    <property type="component" value="Unassembled WGS sequence"/>
</dbReference>
<feature type="region of interest" description="Disordered" evidence="1">
    <location>
        <begin position="280"/>
        <end position="307"/>
    </location>
</feature>
<accession>A0ABV8FM46</accession>
<dbReference type="PROSITE" id="PS51318">
    <property type="entry name" value="TAT"/>
    <property type="match status" value="1"/>
</dbReference>
<feature type="signal peptide" evidence="2">
    <location>
        <begin position="1"/>
        <end position="22"/>
    </location>
</feature>
<dbReference type="EMBL" id="JBHSBH010000009">
    <property type="protein sequence ID" value="MFC3997209.1"/>
    <property type="molecule type" value="Genomic_DNA"/>
</dbReference>
<evidence type="ECO:0000256" key="2">
    <source>
        <dbReference type="SAM" id="SignalP"/>
    </source>
</evidence>
<dbReference type="Gene3D" id="3.40.50.1820">
    <property type="entry name" value="alpha/beta hydrolase"/>
    <property type="match status" value="1"/>
</dbReference>
<sequence>MTQRLPALLTGTALAAAALAGAAGGPLPARADSARPVAPLHYEQTEVDGHLLLADDPAGTGRVVEVIGDLDTADDVAIVVPGSGQNRENFRHSDAHPGTVPLDNGRALYKAMRAQLPDRAVAVVVWLGYQPPQNLGSDAISSTRARLGAAELARFTRHWIPDSAHTTLVCHSYGSTVCGLAAREPSVADDVVALASPGMGVRDAGGIRARVWATRAADDWIRFVPSFRLGPYGLGGDPMRSAFGATTFPAGAVSGHDQYYTPGSAALTTTAAIALGTRPHGARPATVAPSRSGHLAAGPHAGASPTG</sequence>
<dbReference type="InterPro" id="IPR029058">
    <property type="entry name" value="AB_hydrolase_fold"/>
</dbReference>
<feature type="chain" id="PRO_5045297994" evidence="2">
    <location>
        <begin position="23"/>
        <end position="307"/>
    </location>
</feature>
<evidence type="ECO:0000259" key="3">
    <source>
        <dbReference type="Pfam" id="PF06259"/>
    </source>
</evidence>